<dbReference type="GO" id="GO:0004458">
    <property type="term" value="F:D-lactate dehydrogenase (cytochrome) activity"/>
    <property type="evidence" value="ECO:0007669"/>
    <property type="project" value="TreeGrafter"/>
</dbReference>
<evidence type="ECO:0000313" key="4">
    <source>
        <dbReference type="Proteomes" id="UP000000603"/>
    </source>
</evidence>
<dbReference type="GO" id="GO:0008720">
    <property type="term" value="F:D-lactate dehydrogenase (NAD+) activity"/>
    <property type="evidence" value="ECO:0007669"/>
    <property type="project" value="TreeGrafter"/>
</dbReference>
<comment type="similarity">
    <text evidence="1">Belongs to the FAD-binding oxidoreductase/transferase type 4 family.</text>
</comment>
<sequence>MNRSARSPFPSSLLTDLLEALGESKVSQDPLDLAAVAPDASHYLLTPSVLVRAGSTSDVAAAMAAAKRHKVAVNFRSGGTSLSGQGLTNGVMVDARRSFRGIEVLDGGRKVRVQPRATIVAVNSVLARYGRKLGPDPACQWHAPSAECWPTTPRV</sequence>
<dbReference type="PANTHER" id="PTHR11748">
    <property type="entry name" value="D-LACTATE DEHYDROGENASE"/>
    <property type="match status" value="1"/>
</dbReference>
<dbReference type="KEGG" id="pac:PPA0776"/>
<dbReference type="InterPro" id="IPR016169">
    <property type="entry name" value="FAD-bd_PCMH_sub2"/>
</dbReference>
<feature type="domain" description="FAD-binding PCMH-type" evidence="2">
    <location>
        <begin position="43"/>
        <end position="155"/>
    </location>
</feature>
<evidence type="ECO:0000313" key="3">
    <source>
        <dbReference type="EMBL" id="AAT82532.1"/>
    </source>
</evidence>
<organism evidence="3 4">
    <name type="scientific">Cutibacterium acnes (strain DSM 16379 / KPA171202)</name>
    <name type="common">Propionibacterium acnes</name>
    <dbReference type="NCBI Taxonomy" id="267747"/>
    <lineage>
        <taxon>Bacteria</taxon>
        <taxon>Bacillati</taxon>
        <taxon>Actinomycetota</taxon>
        <taxon>Actinomycetes</taxon>
        <taxon>Propionibacteriales</taxon>
        <taxon>Propionibacteriaceae</taxon>
        <taxon>Cutibacterium</taxon>
    </lineage>
</organism>
<name>Q6A9N4_CUTAK</name>
<proteinExistence type="inferred from homology"/>
<accession>Q6A9N4</accession>
<dbReference type="Pfam" id="PF01565">
    <property type="entry name" value="FAD_binding_4"/>
    <property type="match status" value="1"/>
</dbReference>
<dbReference type="PANTHER" id="PTHR11748:SF111">
    <property type="entry name" value="D-LACTATE DEHYDROGENASE, MITOCHONDRIAL-RELATED"/>
    <property type="match status" value="1"/>
</dbReference>
<dbReference type="EMBL" id="AE017283">
    <property type="protein sequence ID" value="AAT82532.1"/>
    <property type="molecule type" value="Genomic_DNA"/>
</dbReference>
<dbReference type="eggNOG" id="COG0277">
    <property type="taxonomic scope" value="Bacteria"/>
</dbReference>
<protein>
    <submittedName>
        <fullName evidence="3">Oxidoreductase</fullName>
    </submittedName>
</protein>
<dbReference type="PROSITE" id="PS51387">
    <property type="entry name" value="FAD_PCMH"/>
    <property type="match status" value="1"/>
</dbReference>
<gene>
    <name evidence="3" type="ordered locus">PPA0776</name>
</gene>
<reference evidence="3 4" key="1">
    <citation type="journal article" date="2004" name="Science">
        <title>The complete genome sequence of Propionibacterium acnes, a commensal of human skin.</title>
        <authorList>
            <person name="Bruggemann H."/>
            <person name="Henne A."/>
            <person name="Hoster F."/>
            <person name="Liesegang H."/>
            <person name="Wiezer A."/>
            <person name="Strittmatter A."/>
            <person name="Hujer S."/>
            <person name="Durre P."/>
            <person name="Gottschalk G."/>
        </authorList>
    </citation>
    <scope>NUCLEOTIDE SEQUENCE [LARGE SCALE GENOMIC DNA]</scope>
    <source>
        <strain evidence="4">DSM 16379 / KPA171202</strain>
    </source>
</reference>
<dbReference type="InterPro" id="IPR016166">
    <property type="entry name" value="FAD-bd_PCMH"/>
</dbReference>
<dbReference type="InterPro" id="IPR036318">
    <property type="entry name" value="FAD-bd_PCMH-like_sf"/>
</dbReference>
<dbReference type="InterPro" id="IPR006094">
    <property type="entry name" value="Oxid_FAD_bind_N"/>
</dbReference>
<dbReference type="AlphaFoldDB" id="Q6A9N4"/>
<dbReference type="Gene3D" id="3.30.465.10">
    <property type="match status" value="1"/>
</dbReference>
<dbReference type="Proteomes" id="UP000000603">
    <property type="component" value="Chromosome"/>
</dbReference>
<dbReference type="EnsemblBacteria" id="AAT82532">
    <property type="protein sequence ID" value="AAT82532"/>
    <property type="gene ID" value="PPA0776"/>
</dbReference>
<dbReference type="HOGENOM" id="CLU_1693913_0_0_11"/>
<evidence type="ECO:0000259" key="2">
    <source>
        <dbReference type="PROSITE" id="PS51387"/>
    </source>
</evidence>
<evidence type="ECO:0000256" key="1">
    <source>
        <dbReference type="ARBA" id="ARBA00008000"/>
    </source>
</evidence>
<dbReference type="GO" id="GO:0071949">
    <property type="term" value="F:FAD binding"/>
    <property type="evidence" value="ECO:0007669"/>
    <property type="project" value="InterPro"/>
</dbReference>
<dbReference type="GO" id="GO:1903457">
    <property type="term" value="P:lactate catabolic process"/>
    <property type="evidence" value="ECO:0007669"/>
    <property type="project" value="TreeGrafter"/>
</dbReference>
<dbReference type="SUPFAM" id="SSF56176">
    <property type="entry name" value="FAD-binding/transporter-associated domain-like"/>
    <property type="match status" value="1"/>
</dbReference>